<proteinExistence type="inferred from homology"/>
<keyword evidence="2 4" id="KW-0808">Transferase</keyword>
<dbReference type="InterPro" id="IPR001451">
    <property type="entry name" value="Hexapep"/>
</dbReference>
<dbReference type="InterPro" id="IPR051159">
    <property type="entry name" value="Hexapeptide_acetyltransf"/>
</dbReference>
<evidence type="ECO:0000256" key="2">
    <source>
        <dbReference type="ARBA" id="ARBA00022679"/>
    </source>
</evidence>
<evidence type="ECO:0000256" key="1">
    <source>
        <dbReference type="ARBA" id="ARBA00007274"/>
    </source>
</evidence>
<dbReference type="Pfam" id="PF00132">
    <property type="entry name" value="Hexapep"/>
    <property type="match status" value="1"/>
</dbReference>
<dbReference type="SUPFAM" id="SSF51161">
    <property type="entry name" value="Trimeric LpxA-like enzymes"/>
    <property type="match status" value="1"/>
</dbReference>
<dbReference type="InterPro" id="IPR018357">
    <property type="entry name" value="Hexapep_transf_CS"/>
</dbReference>
<reference evidence="4 5" key="1">
    <citation type="submission" date="2020-07" db="EMBL/GenBank/DDBJ databases">
        <title>Description of Limosilactobacillus balticus sp. nov., Limosilactobacillus agrestis sp. nov., Limosilactobacillus albertensis sp. nov., Limosilactobacillus rudii sp. nov., Limosilactobacillus fastidiosus sp. nov., five novel Limosilactobacillus species isolated from the vertebrate gastrointestinal tract, and proposal of 6 subspecies of Limosilactobacillus reuteri adapted to the gastrointestinal tract of specific vertebrate hosts.</title>
        <authorList>
            <person name="Li F."/>
            <person name="Cheng C."/>
            <person name="Zheng J."/>
            <person name="Quevedo R.M."/>
            <person name="Li J."/>
            <person name="Roos S."/>
            <person name="Gaenzle M.G."/>
            <person name="Walter J."/>
        </authorList>
    </citation>
    <scope>NUCLEOTIDE SEQUENCE [LARGE SCALE GENOMIC DNA]</scope>
    <source>
        <strain evidence="4 5">RRLNB_1_1</strain>
    </source>
</reference>
<dbReference type="GO" id="GO:0008374">
    <property type="term" value="F:O-acyltransferase activity"/>
    <property type="evidence" value="ECO:0007669"/>
    <property type="project" value="TreeGrafter"/>
</dbReference>
<dbReference type="PANTHER" id="PTHR23416">
    <property type="entry name" value="SIALIC ACID SYNTHASE-RELATED"/>
    <property type="match status" value="1"/>
</dbReference>
<dbReference type="PANTHER" id="PTHR23416:SF23">
    <property type="entry name" value="ACETYLTRANSFERASE C18B11.09C-RELATED"/>
    <property type="match status" value="1"/>
</dbReference>
<dbReference type="Proteomes" id="UP000518316">
    <property type="component" value="Unassembled WGS sequence"/>
</dbReference>
<keyword evidence="3" id="KW-0677">Repeat</keyword>
<gene>
    <name evidence="4" type="ORF">H5S40_07240</name>
</gene>
<keyword evidence="5" id="KW-1185">Reference proteome</keyword>
<comment type="similarity">
    <text evidence="1">Belongs to the transferase hexapeptide repeat family.</text>
</comment>
<dbReference type="Gene3D" id="2.160.10.10">
    <property type="entry name" value="Hexapeptide repeat proteins"/>
    <property type="match status" value="1"/>
</dbReference>
<evidence type="ECO:0000313" key="4">
    <source>
        <dbReference type="EMBL" id="MBB1069943.1"/>
    </source>
</evidence>
<comment type="caution">
    <text evidence="4">The sequence shown here is derived from an EMBL/GenBank/DDBJ whole genome shotgun (WGS) entry which is preliminary data.</text>
</comment>
<organism evidence="4 5">
    <name type="scientific">Limosilactobacillus albertensis</name>
    <dbReference type="NCBI Taxonomy" id="2759752"/>
    <lineage>
        <taxon>Bacteria</taxon>
        <taxon>Bacillati</taxon>
        <taxon>Bacillota</taxon>
        <taxon>Bacilli</taxon>
        <taxon>Lactobacillales</taxon>
        <taxon>Lactobacillaceae</taxon>
        <taxon>Limosilactobacillus</taxon>
    </lineage>
</organism>
<dbReference type="EMBL" id="JACIVC010000061">
    <property type="protein sequence ID" value="MBB1069943.1"/>
    <property type="molecule type" value="Genomic_DNA"/>
</dbReference>
<sequence length="155" mass="16678">MIKQEINQQLLEQNQRLLRRLNTCCLNEREVKQLLSEILGYQLNDNTKFLLPFYSDYGRNIKLGKNVLISCNVMMADKGGIVISDNVEIGAGCSLLSVDGNQSGPIKIDTGAKLGGNVTVLPNVHIGAQAIIGAGSIITHDVPAGKIISMEGESA</sequence>
<accession>A0A7W3Y8Y5</accession>
<protein>
    <submittedName>
        <fullName evidence="4">Sugar O-acetyltransferase</fullName>
    </submittedName>
</protein>
<dbReference type="InterPro" id="IPR011004">
    <property type="entry name" value="Trimer_LpxA-like_sf"/>
</dbReference>
<evidence type="ECO:0000256" key="3">
    <source>
        <dbReference type="ARBA" id="ARBA00022737"/>
    </source>
</evidence>
<dbReference type="PROSITE" id="PS00101">
    <property type="entry name" value="HEXAPEP_TRANSFERASES"/>
    <property type="match status" value="1"/>
</dbReference>
<dbReference type="AlphaFoldDB" id="A0A7W3Y8Y5"/>
<evidence type="ECO:0000313" key="5">
    <source>
        <dbReference type="Proteomes" id="UP000518316"/>
    </source>
</evidence>
<name>A0A7W3Y8Y5_9LACO</name>